<accession>A0A3N5YNR0</accession>
<keyword evidence="7 14" id="KW-0157">Chromophore</keyword>
<comment type="cofactor">
    <cofactor evidence="12">
        <name>FAD</name>
        <dbReference type="ChEBI" id="CHEBI:57692"/>
    </cofactor>
    <text evidence="12">Binds 1 FAD per subunit.</text>
</comment>
<evidence type="ECO:0000256" key="11">
    <source>
        <dbReference type="ARBA" id="ARBA00083107"/>
    </source>
</evidence>
<comment type="cofactor">
    <cofactor evidence="1">
        <name>(6R)-5,10-methylene-5,6,7,8-tetrahydrofolate</name>
        <dbReference type="ChEBI" id="CHEBI:15636"/>
    </cofactor>
</comment>
<dbReference type="InterPro" id="IPR014729">
    <property type="entry name" value="Rossmann-like_a/b/a_fold"/>
</dbReference>
<dbReference type="GO" id="GO:0003677">
    <property type="term" value="F:DNA binding"/>
    <property type="evidence" value="ECO:0007669"/>
    <property type="project" value="TreeGrafter"/>
</dbReference>
<sequence length="475" mass="54063">MTKANSIMWFRKDLRLKDNPALHFAAKQGDVLPVFILDTQTDQNDALGGASQWWLHHSLESLNRDLGGKLLVLKGAPKPLLEKLIDAFDIQVVTWNRCYEANSIERDTDIKQHLTKKGLTVKSFNGSLLWEPMQITKQDGSPYKVFTPYYRKGCLAAPPPRYPEEKPNVTTLDSKGYGLCIEELCLLPDIAWDQGLKETWQPGEEGAATRLHTFLDGPILRYKDDRNIPAIRGTSMLGPHFHWGEMSVNQAWYATLDKFGGMDKEGVDTFLSELGWREFSYYLLFHNPQLRTKNVASKFDAFPWREDSSALKRWQKGQTGIPIVDAGMRELWQTGYMHNRVRMVVGSFLVKNLLLDWRLGERWFWDCLCDADTASNSASWQWVAGCGADAAPYFRVFNPVLQGEKFDKHGEYVKTYCPELSALPNKYIHKPWDAPKSVLSEAGVTLGEHYPKPIVDLKASRVRALEAFDAVKQAS</sequence>
<organism evidence="16 17">
    <name type="scientific">Alteromonas sediminis</name>
    <dbReference type="NCBI Taxonomy" id="2259342"/>
    <lineage>
        <taxon>Bacteria</taxon>
        <taxon>Pseudomonadati</taxon>
        <taxon>Pseudomonadota</taxon>
        <taxon>Gammaproteobacteria</taxon>
        <taxon>Alteromonadales</taxon>
        <taxon>Alteromonadaceae</taxon>
        <taxon>Alteromonas/Salinimonas group</taxon>
        <taxon>Alteromonas</taxon>
    </lineage>
</organism>
<evidence type="ECO:0000256" key="8">
    <source>
        <dbReference type="ARBA" id="ARBA00031671"/>
    </source>
</evidence>
<comment type="similarity">
    <text evidence="2">Belongs to the DNA photolyase class-1 family.</text>
</comment>
<dbReference type="EMBL" id="RPOK01000002">
    <property type="protein sequence ID" value="RPJ67351.1"/>
    <property type="molecule type" value="Genomic_DNA"/>
</dbReference>
<dbReference type="PROSITE" id="PS00394">
    <property type="entry name" value="DNA_PHOTOLYASES_1_1"/>
    <property type="match status" value="1"/>
</dbReference>
<dbReference type="GO" id="GO:0005737">
    <property type="term" value="C:cytoplasm"/>
    <property type="evidence" value="ECO:0007669"/>
    <property type="project" value="TreeGrafter"/>
</dbReference>
<keyword evidence="17" id="KW-1185">Reference proteome</keyword>
<evidence type="ECO:0000256" key="9">
    <source>
        <dbReference type="ARBA" id="ARBA00033999"/>
    </source>
</evidence>
<evidence type="ECO:0000256" key="5">
    <source>
        <dbReference type="ARBA" id="ARBA00022630"/>
    </source>
</evidence>
<reference evidence="16 17" key="1">
    <citation type="submission" date="2018-11" db="EMBL/GenBank/DDBJ databases">
        <authorList>
            <person name="Ye M.-Q."/>
            <person name="Du Z.-J."/>
        </authorList>
    </citation>
    <scope>NUCLEOTIDE SEQUENCE [LARGE SCALE GENOMIC DNA]</scope>
    <source>
        <strain evidence="16 17">U0105</strain>
    </source>
</reference>
<dbReference type="InterPro" id="IPR005101">
    <property type="entry name" value="Cryptochr/Photolyase_FAD-bd"/>
</dbReference>
<dbReference type="FunFam" id="1.10.579.10:FF:000003">
    <property type="entry name" value="Deoxyribodipyrimidine photo-lyase"/>
    <property type="match status" value="1"/>
</dbReference>
<evidence type="ECO:0000256" key="3">
    <source>
        <dbReference type="ARBA" id="ARBA00013149"/>
    </source>
</evidence>
<dbReference type="GO" id="GO:0043153">
    <property type="term" value="P:entrainment of circadian clock by photoperiod"/>
    <property type="evidence" value="ECO:0007669"/>
    <property type="project" value="TreeGrafter"/>
</dbReference>
<feature type="site" description="Electron transfer via tryptophanyl radical" evidence="13">
    <location>
        <position position="380"/>
    </location>
</feature>
<feature type="site" description="Electron transfer via tryptophanyl radical" evidence="13">
    <location>
        <position position="357"/>
    </location>
</feature>
<keyword evidence="5 12" id="KW-0285">Flavoprotein</keyword>
<evidence type="ECO:0000256" key="4">
    <source>
        <dbReference type="ARBA" id="ARBA00014046"/>
    </source>
</evidence>
<evidence type="ECO:0000256" key="13">
    <source>
        <dbReference type="PIRSR" id="PIRSR602081-2"/>
    </source>
</evidence>
<evidence type="ECO:0000256" key="10">
    <source>
        <dbReference type="ARBA" id="ARBA00059220"/>
    </source>
</evidence>
<dbReference type="Gene3D" id="3.40.50.620">
    <property type="entry name" value="HUPs"/>
    <property type="match status" value="1"/>
</dbReference>
<dbReference type="GO" id="GO:0000719">
    <property type="term" value="P:photoreactive repair"/>
    <property type="evidence" value="ECO:0007669"/>
    <property type="project" value="UniProtKB-ARBA"/>
</dbReference>
<dbReference type="InterPro" id="IPR036155">
    <property type="entry name" value="Crypto/Photolyase_N_sf"/>
</dbReference>
<dbReference type="AlphaFoldDB" id="A0A3N5YNR0"/>
<feature type="binding site" evidence="12">
    <location>
        <begin position="370"/>
        <end position="372"/>
    </location>
    <ligand>
        <name>FAD</name>
        <dbReference type="ChEBI" id="CHEBI:57692"/>
    </ligand>
</feature>
<dbReference type="OrthoDB" id="9772484at2"/>
<dbReference type="PRINTS" id="PR00147">
    <property type="entry name" value="DNAPHOTLYASE"/>
</dbReference>
<evidence type="ECO:0000256" key="6">
    <source>
        <dbReference type="ARBA" id="ARBA00022827"/>
    </source>
</evidence>
<evidence type="ECO:0000313" key="17">
    <source>
        <dbReference type="Proteomes" id="UP000275281"/>
    </source>
</evidence>
<feature type="site" description="Electron transfer via tryptophanyl radical" evidence="13">
    <location>
        <position position="304"/>
    </location>
</feature>
<comment type="similarity">
    <text evidence="14">Belongs to the DNA photolyase family.</text>
</comment>
<evidence type="ECO:0000313" key="16">
    <source>
        <dbReference type="EMBL" id="RPJ67351.1"/>
    </source>
</evidence>
<evidence type="ECO:0000259" key="15">
    <source>
        <dbReference type="PROSITE" id="PS51645"/>
    </source>
</evidence>
<dbReference type="Proteomes" id="UP000275281">
    <property type="component" value="Unassembled WGS sequence"/>
</dbReference>
<protein>
    <recommendedName>
        <fullName evidence="4">Deoxyribodipyrimidine photo-lyase</fullName>
        <ecNumber evidence="3">4.1.99.3</ecNumber>
    </recommendedName>
    <alternativeName>
        <fullName evidence="8">DNA photolyase</fullName>
    </alternativeName>
    <alternativeName>
        <fullName evidence="11">Photoreactivating enzyme</fullName>
    </alternativeName>
</protein>
<comment type="caution">
    <text evidence="16">The sequence shown here is derived from an EMBL/GenBank/DDBJ whole genome shotgun (WGS) entry which is preliminary data.</text>
</comment>
<dbReference type="Gene3D" id="1.25.40.80">
    <property type="match status" value="1"/>
</dbReference>
<dbReference type="Pfam" id="PF03441">
    <property type="entry name" value="FAD_binding_7"/>
    <property type="match status" value="1"/>
</dbReference>
<dbReference type="Pfam" id="PF00875">
    <property type="entry name" value="DNA_photolyase"/>
    <property type="match status" value="1"/>
</dbReference>
<evidence type="ECO:0000256" key="2">
    <source>
        <dbReference type="ARBA" id="ARBA00005862"/>
    </source>
</evidence>
<evidence type="ECO:0000256" key="1">
    <source>
        <dbReference type="ARBA" id="ARBA00001932"/>
    </source>
</evidence>
<gene>
    <name evidence="16" type="ORF">DRW07_07425</name>
</gene>
<keyword evidence="16" id="KW-0456">Lyase</keyword>
<dbReference type="SUPFAM" id="SSF52425">
    <property type="entry name" value="Cryptochrome/photolyase, N-terminal domain"/>
    <property type="match status" value="1"/>
</dbReference>
<feature type="binding site" evidence="12">
    <location>
        <position position="270"/>
    </location>
    <ligand>
        <name>FAD</name>
        <dbReference type="ChEBI" id="CHEBI:57692"/>
    </ligand>
</feature>
<comment type="catalytic activity">
    <reaction evidence="9">
        <text>cyclobutadipyrimidine (in DNA) = 2 pyrimidine residues (in DNA).</text>
        <dbReference type="EC" id="4.1.99.3"/>
    </reaction>
</comment>
<feature type="domain" description="Photolyase/cryptochrome alpha/beta" evidence="15">
    <location>
        <begin position="4"/>
        <end position="129"/>
    </location>
</feature>
<dbReference type="SUPFAM" id="SSF48173">
    <property type="entry name" value="Cryptochrome/photolyase FAD-binding domain"/>
    <property type="match status" value="1"/>
</dbReference>
<evidence type="ECO:0000256" key="14">
    <source>
        <dbReference type="RuleBase" id="RU004182"/>
    </source>
</evidence>
<dbReference type="PANTHER" id="PTHR11455">
    <property type="entry name" value="CRYPTOCHROME"/>
    <property type="match status" value="1"/>
</dbReference>
<comment type="function">
    <text evidence="10">Involved in repair of UV radiation-induced DNA damage. Catalyzes the light-dependent monomerization (300-600 nm) of cyclobutyl pyrimidine dimers (in cis-syn configuration), which are formed between adjacent bases on the same DNA strand upon exposure to ultraviolet radiation.</text>
</comment>
<dbReference type="EC" id="4.1.99.3" evidence="3"/>
<dbReference type="InterPro" id="IPR018394">
    <property type="entry name" value="DNA_photolyase_1_CS_C"/>
</dbReference>
<dbReference type="PROSITE" id="PS51645">
    <property type="entry name" value="PHR_CRY_ALPHA_BETA"/>
    <property type="match status" value="1"/>
</dbReference>
<proteinExistence type="inferred from homology"/>
<dbReference type="Gene3D" id="1.10.579.10">
    <property type="entry name" value="DNA Cyclobutane Dipyrimidine Photolyase, subunit A, domain 3"/>
    <property type="match status" value="1"/>
</dbReference>
<evidence type="ECO:0000256" key="12">
    <source>
        <dbReference type="PIRSR" id="PIRSR602081-1"/>
    </source>
</evidence>
<dbReference type="GO" id="GO:0071949">
    <property type="term" value="F:FAD binding"/>
    <property type="evidence" value="ECO:0007669"/>
    <property type="project" value="TreeGrafter"/>
</dbReference>
<feature type="binding site" evidence="12">
    <location>
        <position position="222"/>
    </location>
    <ligand>
        <name>FAD</name>
        <dbReference type="ChEBI" id="CHEBI:57692"/>
    </ligand>
</feature>
<keyword evidence="6 12" id="KW-0274">FAD</keyword>
<dbReference type="InterPro" id="IPR006050">
    <property type="entry name" value="DNA_photolyase_N"/>
</dbReference>
<dbReference type="GO" id="GO:0003904">
    <property type="term" value="F:deoxyribodipyrimidine photo-lyase activity"/>
    <property type="evidence" value="ECO:0007669"/>
    <property type="project" value="UniProtKB-EC"/>
</dbReference>
<dbReference type="InterPro" id="IPR002081">
    <property type="entry name" value="Cryptochrome/DNA_photolyase_1"/>
</dbReference>
<dbReference type="InterPro" id="IPR036134">
    <property type="entry name" value="Crypto/Photolyase_FAD-like_sf"/>
</dbReference>
<dbReference type="PANTHER" id="PTHR11455:SF18">
    <property type="entry name" value="SI:CH1073-390K14.1"/>
    <property type="match status" value="1"/>
</dbReference>
<name>A0A3N5YNR0_9ALTE</name>
<dbReference type="GO" id="GO:0032922">
    <property type="term" value="P:circadian regulation of gene expression"/>
    <property type="evidence" value="ECO:0007669"/>
    <property type="project" value="TreeGrafter"/>
</dbReference>
<evidence type="ECO:0000256" key="7">
    <source>
        <dbReference type="ARBA" id="ARBA00022991"/>
    </source>
</evidence>